<comment type="caution">
    <text evidence="2">The sequence shown here is derived from an EMBL/GenBank/DDBJ whole genome shotgun (WGS) entry which is preliminary data.</text>
</comment>
<protein>
    <recommendedName>
        <fullName evidence="4">Nitrate ABC transporter substrate-binding protein</fullName>
    </recommendedName>
</protein>
<dbReference type="Proteomes" id="UP000216998">
    <property type="component" value="Unassembled WGS sequence"/>
</dbReference>
<feature type="chain" id="PRO_5012038862" description="Nitrate ABC transporter substrate-binding protein" evidence="1">
    <location>
        <begin position="28"/>
        <end position="338"/>
    </location>
</feature>
<evidence type="ECO:0000256" key="1">
    <source>
        <dbReference type="SAM" id="SignalP"/>
    </source>
</evidence>
<evidence type="ECO:0008006" key="4">
    <source>
        <dbReference type="Google" id="ProtNLM"/>
    </source>
</evidence>
<keyword evidence="3" id="KW-1185">Reference proteome</keyword>
<keyword evidence="1" id="KW-0732">Signal</keyword>
<dbReference type="Pfam" id="PF13379">
    <property type="entry name" value="NMT1_2"/>
    <property type="match status" value="1"/>
</dbReference>
<gene>
    <name evidence="2" type="ORF">CHU95_18785</name>
</gene>
<dbReference type="EMBL" id="NOXU01000031">
    <property type="protein sequence ID" value="OYQ32797.1"/>
    <property type="molecule type" value="Genomic_DNA"/>
</dbReference>
<feature type="signal peptide" evidence="1">
    <location>
        <begin position="1"/>
        <end position="27"/>
    </location>
</feature>
<reference evidence="2 3" key="1">
    <citation type="submission" date="2017-07" db="EMBL/GenBank/DDBJ databases">
        <title>Niveispirillum cyanobacteriorum sp. nov., isolated from cyanobacterial aggregates in a eutrophic lake.</title>
        <authorList>
            <person name="Cai H."/>
        </authorList>
    </citation>
    <scope>NUCLEOTIDE SEQUENCE [LARGE SCALE GENOMIC DNA]</scope>
    <source>
        <strain evidence="3">TH1-14</strain>
    </source>
</reference>
<dbReference type="AlphaFoldDB" id="A0A255YU88"/>
<organism evidence="2 3">
    <name type="scientific">Niveispirillum lacus</name>
    <dbReference type="NCBI Taxonomy" id="1981099"/>
    <lineage>
        <taxon>Bacteria</taxon>
        <taxon>Pseudomonadati</taxon>
        <taxon>Pseudomonadota</taxon>
        <taxon>Alphaproteobacteria</taxon>
        <taxon>Rhodospirillales</taxon>
        <taxon>Azospirillaceae</taxon>
        <taxon>Niveispirillum</taxon>
    </lineage>
</organism>
<evidence type="ECO:0000313" key="2">
    <source>
        <dbReference type="EMBL" id="OYQ32797.1"/>
    </source>
</evidence>
<dbReference type="RefSeq" id="WP_094457832.1">
    <property type="nucleotide sequence ID" value="NZ_NOXU01000031.1"/>
</dbReference>
<sequence>MSLTRFATRLAAATVLTGLAAFGSAHAADPVVVRAGYIPVLGAAQAFVIDNQGWDLQNGFDLQLKQFDSGPNMIQAVAGGTIDAYIAGIAPVVVARGRGVGIKVVAATAVEELVIAAGPDLAKTAGSPAQAIEALSKKLGRPLKLATQPAGSVPNTFLQYWLWEVAKVDKQYVELVPQGIDATQQALLVGAVDGAIIREPALTIITGRNPDVKVLAYGQDILKNQPGNVIALTDDFTSKHPDIAQKLVELTAKATEVLKKDKKVAVAAIESAIGKGLVPAAVIEQALSSPAVKFNTDPASILKETALVQDYQVKLGTVKEATPVEQIFDLSYYQKLKK</sequence>
<evidence type="ECO:0000313" key="3">
    <source>
        <dbReference type="Proteomes" id="UP000216998"/>
    </source>
</evidence>
<dbReference type="SUPFAM" id="SSF53850">
    <property type="entry name" value="Periplasmic binding protein-like II"/>
    <property type="match status" value="1"/>
</dbReference>
<proteinExistence type="predicted"/>
<dbReference type="Gene3D" id="3.40.190.10">
    <property type="entry name" value="Periplasmic binding protein-like II"/>
    <property type="match status" value="2"/>
</dbReference>
<accession>A0A255YU88</accession>
<dbReference type="PANTHER" id="PTHR30024">
    <property type="entry name" value="ALIPHATIC SULFONATES-BINDING PROTEIN-RELATED"/>
    <property type="match status" value="1"/>
</dbReference>
<name>A0A255YU88_9PROT</name>
<dbReference type="OrthoDB" id="7307648at2"/>